<evidence type="ECO:0000313" key="2">
    <source>
        <dbReference type="Proteomes" id="UP000289708"/>
    </source>
</evidence>
<dbReference type="InterPro" id="IPR018511">
    <property type="entry name" value="Hemolysin-typ_Ca-bd_CS"/>
</dbReference>
<evidence type="ECO:0008006" key="3">
    <source>
        <dbReference type="Google" id="ProtNLM"/>
    </source>
</evidence>
<accession>A0A4Q0MJZ1</accession>
<dbReference type="Gene3D" id="2.150.10.10">
    <property type="entry name" value="Serralysin-like metalloprotease, C-terminal"/>
    <property type="match status" value="3"/>
</dbReference>
<gene>
    <name evidence="1" type="ORF">EK403_06615</name>
</gene>
<protein>
    <recommendedName>
        <fullName evidence="3">Calcium-binding protein</fullName>
    </recommendedName>
</protein>
<dbReference type="Pfam" id="PF00353">
    <property type="entry name" value="HemolysinCabind"/>
    <property type="match status" value="4"/>
</dbReference>
<dbReference type="EMBL" id="RYFI01000005">
    <property type="protein sequence ID" value="RXF74041.1"/>
    <property type="molecule type" value="Genomic_DNA"/>
</dbReference>
<evidence type="ECO:0000313" key="1">
    <source>
        <dbReference type="EMBL" id="RXF74041.1"/>
    </source>
</evidence>
<keyword evidence="2" id="KW-1185">Reference proteome</keyword>
<dbReference type="InterPro" id="IPR011049">
    <property type="entry name" value="Serralysin-like_metalloprot_C"/>
</dbReference>
<dbReference type="Proteomes" id="UP000289708">
    <property type="component" value="Unassembled WGS sequence"/>
</dbReference>
<dbReference type="OrthoDB" id="8283528at2"/>
<dbReference type="PRINTS" id="PR00313">
    <property type="entry name" value="CABNDNGRPT"/>
</dbReference>
<proteinExistence type="predicted"/>
<dbReference type="AlphaFoldDB" id="A0A4Q0MJZ1"/>
<dbReference type="InterPro" id="IPR001343">
    <property type="entry name" value="Hemolysn_Ca-bd"/>
</dbReference>
<comment type="caution">
    <text evidence="1">The sequence shown here is derived from an EMBL/GenBank/DDBJ whole genome shotgun (WGS) entry which is preliminary data.</text>
</comment>
<dbReference type="RefSeq" id="WP_128776717.1">
    <property type="nucleotide sequence ID" value="NZ_RYFI01000005.1"/>
</dbReference>
<name>A0A4Q0MJZ1_9HYPH</name>
<dbReference type="GO" id="GO:0005509">
    <property type="term" value="F:calcium ion binding"/>
    <property type="evidence" value="ECO:0007669"/>
    <property type="project" value="InterPro"/>
</dbReference>
<organism evidence="1 2">
    <name type="scientific">Hansschlegelia zhihuaiae</name>
    <dbReference type="NCBI Taxonomy" id="405005"/>
    <lineage>
        <taxon>Bacteria</taxon>
        <taxon>Pseudomonadati</taxon>
        <taxon>Pseudomonadota</taxon>
        <taxon>Alphaproteobacteria</taxon>
        <taxon>Hyphomicrobiales</taxon>
        <taxon>Methylopilaceae</taxon>
        <taxon>Hansschlegelia</taxon>
    </lineage>
</organism>
<sequence>MGYWDGNRYIGDASRETVVGGDAAEHISTADGGDWVDAGAGDDTVWGGWSRDTLDGGEGFDTLDYRDEPVPLQAVLRGPEDAVVFGMDPFDPDDIMYRIDRVINFENVIGSKYSDAFVGRIASNVFDGWLGNDTLTGYDGEDTLIGNYGADSLFGGYDDDTLVGSVADNTSYDPDMTGGAEASSDTLDGGNGIDTANYSDASTRVVVRLDGANLVLVKEEGAGVDSMMNVENVIGGAAGDRLTGDDLANALSGGLGSVPNRFAVWTAC</sequence>
<reference evidence="1 2" key="1">
    <citation type="submission" date="2018-12" db="EMBL/GenBank/DDBJ databases">
        <title>bacterium Hansschlegelia zhihuaiae S113.</title>
        <authorList>
            <person name="He J."/>
        </authorList>
    </citation>
    <scope>NUCLEOTIDE SEQUENCE [LARGE SCALE GENOMIC DNA]</scope>
    <source>
        <strain evidence="1 2">S 113</strain>
    </source>
</reference>
<dbReference type="PROSITE" id="PS00330">
    <property type="entry name" value="HEMOLYSIN_CALCIUM"/>
    <property type="match status" value="1"/>
</dbReference>
<dbReference type="SUPFAM" id="SSF51120">
    <property type="entry name" value="beta-Roll"/>
    <property type="match status" value="3"/>
</dbReference>